<dbReference type="InterPro" id="IPR042183">
    <property type="entry name" value="MmgE/PrpD_sf_1"/>
</dbReference>
<feature type="domain" description="MmgE/PrpD N-terminal" evidence="2">
    <location>
        <begin position="10"/>
        <end position="250"/>
    </location>
</feature>
<reference evidence="4 5" key="1">
    <citation type="submission" date="2019-04" db="EMBL/GenBank/DDBJ databases">
        <title>Azoarcus rhizosphaerae sp. nov. isolated from rhizosphere of Ficus religiosa.</title>
        <authorList>
            <person name="Lin S.-Y."/>
            <person name="Hameed A."/>
            <person name="Hsu Y.-H."/>
            <person name="Young C.-C."/>
        </authorList>
    </citation>
    <scope>NUCLEOTIDE SEQUENCE [LARGE SCALE GENOMIC DNA]</scope>
    <source>
        <strain evidence="4 5">CC-YHH848</strain>
    </source>
</reference>
<dbReference type="InterPro" id="IPR045336">
    <property type="entry name" value="MmgE_PrpD_N"/>
</dbReference>
<proteinExistence type="inferred from homology"/>
<evidence type="ECO:0000313" key="4">
    <source>
        <dbReference type="EMBL" id="THF60538.1"/>
    </source>
</evidence>
<dbReference type="AlphaFoldDB" id="A0A4S4ALV6"/>
<gene>
    <name evidence="4" type="ORF">E6O51_13790</name>
</gene>
<evidence type="ECO:0000259" key="2">
    <source>
        <dbReference type="Pfam" id="PF03972"/>
    </source>
</evidence>
<accession>A0A4S4ALV6</accession>
<dbReference type="SUPFAM" id="SSF103378">
    <property type="entry name" value="2-methylcitrate dehydratase PrpD"/>
    <property type="match status" value="1"/>
</dbReference>
<evidence type="ECO:0000256" key="1">
    <source>
        <dbReference type="ARBA" id="ARBA00006174"/>
    </source>
</evidence>
<evidence type="ECO:0000313" key="5">
    <source>
        <dbReference type="Proteomes" id="UP000307956"/>
    </source>
</evidence>
<dbReference type="InterPro" id="IPR045337">
    <property type="entry name" value="MmgE_PrpD_C"/>
</dbReference>
<dbReference type="Gene3D" id="3.30.1330.120">
    <property type="entry name" value="2-methylcitrate dehydratase PrpD"/>
    <property type="match status" value="1"/>
</dbReference>
<dbReference type="PANTHER" id="PTHR16943">
    <property type="entry name" value="2-METHYLCITRATE DEHYDRATASE-RELATED"/>
    <property type="match status" value="1"/>
</dbReference>
<dbReference type="GO" id="GO:0016829">
    <property type="term" value="F:lyase activity"/>
    <property type="evidence" value="ECO:0007669"/>
    <property type="project" value="InterPro"/>
</dbReference>
<dbReference type="InterPro" id="IPR005656">
    <property type="entry name" value="MmgE_PrpD"/>
</dbReference>
<dbReference type="OrthoDB" id="9791416at2"/>
<dbReference type="Pfam" id="PF03972">
    <property type="entry name" value="MmgE_PrpD_N"/>
    <property type="match status" value="1"/>
</dbReference>
<feature type="domain" description="MmgE/PrpD C-terminal" evidence="3">
    <location>
        <begin position="271"/>
        <end position="442"/>
    </location>
</feature>
<protein>
    <submittedName>
        <fullName evidence="4">MmgE/PrpD family protein</fullName>
    </submittedName>
</protein>
<dbReference type="EMBL" id="SSOD01000010">
    <property type="protein sequence ID" value="THF60538.1"/>
    <property type="molecule type" value="Genomic_DNA"/>
</dbReference>
<organism evidence="4 5">
    <name type="scientific">Pseudothauera rhizosphaerae</name>
    <dbReference type="NCBI Taxonomy" id="2565932"/>
    <lineage>
        <taxon>Bacteria</taxon>
        <taxon>Pseudomonadati</taxon>
        <taxon>Pseudomonadota</taxon>
        <taxon>Betaproteobacteria</taxon>
        <taxon>Rhodocyclales</taxon>
        <taxon>Zoogloeaceae</taxon>
        <taxon>Pseudothauera</taxon>
    </lineage>
</organism>
<dbReference type="InterPro" id="IPR042188">
    <property type="entry name" value="MmgE/PrpD_sf_2"/>
</dbReference>
<dbReference type="Gene3D" id="1.10.4100.10">
    <property type="entry name" value="2-methylcitrate dehydratase PrpD"/>
    <property type="match status" value="1"/>
</dbReference>
<evidence type="ECO:0000259" key="3">
    <source>
        <dbReference type="Pfam" id="PF19305"/>
    </source>
</evidence>
<sequence length="453" mass="47182">MTTPNDPGAALCAFAAALRFEDLPPAVVARTEELFLDWAACALAARGLHPVPHFEAFARTMGPADGRAQILVSRRRSSAYFAAWVNAASSHLVEQDDLHNSSVLHPATVVFPAALAAAQDTGASGAELIAAAVAGYEAGIRIGEFLGRSHYRIFHTTATVGTLAAAVAAGRVLGLTPVQMVNALGSAGTQAAGLWEFLRDAADSKQLHTAHAAASGLAAAYLARGGVTGARRILDGAQGLAAGMSADADAAHLTDRLGSRWALLETSFKFHASCRHTHPAADALLAVLQRERLAHADVASVVTRVHQGAIDVLGAVGVPATVHQAKFSMGTVLGLIAVHGKAGLEEFRDFALTDPAVVAFRGKVRMVLDPEVDAAYPRRWLGRVEVTTHAGAVFHGAIDEPKGDPGNTLARAEIEDKAHRLARFSGAADEAEIAALIGRAWNLHDAASVAALL</sequence>
<dbReference type="InterPro" id="IPR036148">
    <property type="entry name" value="MmgE/PrpD_sf"/>
</dbReference>
<dbReference type="RefSeq" id="WP_136385572.1">
    <property type="nucleotide sequence ID" value="NZ_SSOD01000010.1"/>
</dbReference>
<comment type="similarity">
    <text evidence="1">Belongs to the PrpD family.</text>
</comment>
<keyword evidence="5" id="KW-1185">Reference proteome</keyword>
<dbReference type="Proteomes" id="UP000307956">
    <property type="component" value="Unassembled WGS sequence"/>
</dbReference>
<name>A0A4S4ALV6_9RHOO</name>
<dbReference type="Pfam" id="PF19305">
    <property type="entry name" value="MmgE_PrpD_C"/>
    <property type="match status" value="1"/>
</dbReference>
<comment type="caution">
    <text evidence="4">The sequence shown here is derived from an EMBL/GenBank/DDBJ whole genome shotgun (WGS) entry which is preliminary data.</text>
</comment>
<dbReference type="PANTHER" id="PTHR16943:SF8">
    <property type="entry name" value="2-METHYLCITRATE DEHYDRATASE"/>
    <property type="match status" value="1"/>
</dbReference>